<evidence type="ECO:0000313" key="4">
    <source>
        <dbReference type="Proteomes" id="UP000501408"/>
    </source>
</evidence>
<dbReference type="RefSeq" id="WP_167315293.1">
    <property type="nucleotide sequence ID" value="NZ_CP050267.1"/>
</dbReference>
<dbReference type="Gene3D" id="3.40.190.100">
    <property type="entry name" value="Glycine betaine-binding periplasmic protein, domain 2"/>
    <property type="match status" value="1"/>
</dbReference>
<accession>A0ABX6K9B5</accession>
<keyword evidence="1" id="KW-0732">Signal</keyword>
<protein>
    <submittedName>
        <fullName evidence="3">ABC transporter substrate-binding protein</fullName>
    </submittedName>
</protein>
<proteinExistence type="predicted"/>
<reference evidence="3 4" key="1">
    <citation type="submission" date="2020-03" db="EMBL/GenBank/DDBJ databases">
        <title>Genome mining reveals the biosynthetic pathways of PHA and ectoines of the halophilic strain Salinivibrio costicola M318 isolated from fermented shrimp paste.</title>
        <authorList>
            <person name="Doan T.V."/>
            <person name="Tran L.T."/>
            <person name="Trieu T.A."/>
            <person name="Nguyen Q.V."/>
            <person name="Quach T.N."/>
            <person name="Phi T.Q."/>
            <person name="Kumar S."/>
        </authorList>
    </citation>
    <scope>NUCLEOTIDE SEQUENCE [LARGE SCALE GENOMIC DNA]</scope>
    <source>
        <strain evidence="3 4">M318</strain>
    </source>
</reference>
<feature type="chain" id="PRO_5046012255" evidence="1">
    <location>
        <begin position="23"/>
        <end position="337"/>
    </location>
</feature>
<gene>
    <name evidence="3" type="ORF">HBA18_15360</name>
</gene>
<feature type="domain" description="ABC-type glycine betaine transport system substrate-binding" evidence="2">
    <location>
        <begin position="29"/>
        <end position="311"/>
    </location>
</feature>
<dbReference type="Gene3D" id="3.40.190.10">
    <property type="entry name" value="Periplasmic binding protein-like II"/>
    <property type="match status" value="1"/>
</dbReference>
<sequence>MRPLLCALLLSPLFISTPNAYADKPACGDVTIADMNWNSATLMAHVDQFILANGYGCDVRLVPGDTMPTGVSMTEKGEPDIAPEFWTNSHKAMLDKGVADGRLKYAGNAFSQGGNEGFWVPKHMVDQYPELATIEGIKSHPELFPHPEDPDKAAFMGCPAGWTCQISAKHLFDALQLGEAGFEMIDPGSAAGLAGTIARANDRRDAWFGYYWAPTPVMGKYEMVEVDLGAEVDLEHYKNCITQAECQTPKVTAFPTSPVHTLTTASFAEQSPVAFRYVQQREYDNSVMSEMLAWMDDYQADGEIAADEFLRRYRDLWHQWVNEEAAERIEEALGDDA</sequence>
<name>A0ABX6K9B5_SALCS</name>
<feature type="signal peptide" evidence="1">
    <location>
        <begin position="1"/>
        <end position="22"/>
    </location>
</feature>
<dbReference type="SUPFAM" id="SSF53850">
    <property type="entry name" value="Periplasmic binding protein-like II"/>
    <property type="match status" value="1"/>
</dbReference>
<evidence type="ECO:0000313" key="3">
    <source>
        <dbReference type="EMBL" id="QIR07772.1"/>
    </source>
</evidence>
<keyword evidence="4" id="KW-1185">Reference proteome</keyword>
<dbReference type="InterPro" id="IPR007210">
    <property type="entry name" value="ABC_Gly_betaine_transp_sub-bd"/>
</dbReference>
<dbReference type="Pfam" id="PF04069">
    <property type="entry name" value="OpuAC"/>
    <property type="match status" value="1"/>
</dbReference>
<organism evidence="3 4">
    <name type="scientific">Salinivibrio costicola</name>
    <name type="common">Vibrio costicola</name>
    <dbReference type="NCBI Taxonomy" id="51367"/>
    <lineage>
        <taxon>Bacteria</taxon>
        <taxon>Pseudomonadati</taxon>
        <taxon>Pseudomonadota</taxon>
        <taxon>Gammaproteobacteria</taxon>
        <taxon>Vibrionales</taxon>
        <taxon>Vibrionaceae</taxon>
        <taxon>Salinivibrio</taxon>
    </lineage>
</organism>
<evidence type="ECO:0000256" key="1">
    <source>
        <dbReference type="SAM" id="SignalP"/>
    </source>
</evidence>
<dbReference type="Proteomes" id="UP000501408">
    <property type="component" value="Chromosome 2"/>
</dbReference>
<evidence type="ECO:0000259" key="2">
    <source>
        <dbReference type="Pfam" id="PF04069"/>
    </source>
</evidence>
<dbReference type="EMBL" id="CP050267">
    <property type="protein sequence ID" value="QIR07772.1"/>
    <property type="molecule type" value="Genomic_DNA"/>
</dbReference>